<dbReference type="PRINTS" id="PR00364">
    <property type="entry name" value="DISEASERSIST"/>
</dbReference>
<dbReference type="Pfam" id="PF00931">
    <property type="entry name" value="NB-ARC"/>
    <property type="match status" value="1"/>
</dbReference>
<dbReference type="InterPro" id="IPR032675">
    <property type="entry name" value="LRR_dom_sf"/>
</dbReference>
<dbReference type="InterPro" id="IPR058922">
    <property type="entry name" value="WHD_DRP"/>
</dbReference>
<accession>K3Z0I0</accession>
<dbReference type="HOGENOM" id="CLU_000837_8_1_1"/>
<dbReference type="GO" id="GO:0009626">
    <property type="term" value="P:plant-type hypersensitive response"/>
    <property type="evidence" value="ECO:0007669"/>
    <property type="project" value="UniProtKB-ARBA"/>
</dbReference>
<dbReference type="EnsemblPlants" id="KQL28877">
    <property type="protein sequence ID" value="KQL28877"/>
    <property type="gene ID" value="SETIT_020046mg"/>
</dbReference>
<dbReference type="GO" id="GO:0002758">
    <property type="term" value="P:innate immune response-activating signaling pathway"/>
    <property type="evidence" value="ECO:0007669"/>
    <property type="project" value="UniProtKB-ARBA"/>
</dbReference>
<proteinExistence type="predicted"/>
<organism evidence="9 10">
    <name type="scientific">Setaria italica</name>
    <name type="common">Foxtail millet</name>
    <name type="synonym">Panicum italicum</name>
    <dbReference type="NCBI Taxonomy" id="4555"/>
    <lineage>
        <taxon>Eukaryota</taxon>
        <taxon>Viridiplantae</taxon>
        <taxon>Streptophyta</taxon>
        <taxon>Embryophyta</taxon>
        <taxon>Tracheophyta</taxon>
        <taxon>Spermatophyta</taxon>
        <taxon>Magnoliopsida</taxon>
        <taxon>Liliopsida</taxon>
        <taxon>Poales</taxon>
        <taxon>Poaceae</taxon>
        <taxon>PACMAD clade</taxon>
        <taxon>Panicoideae</taxon>
        <taxon>Panicodae</taxon>
        <taxon>Paniceae</taxon>
        <taxon>Cenchrinae</taxon>
        <taxon>Setaria</taxon>
    </lineage>
</organism>
<feature type="domain" description="NB-ARC" evidence="6">
    <location>
        <begin position="245"/>
        <end position="404"/>
    </location>
</feature>
<evidence type="ECO:0000313" key="9">
    <source>
        <dbReference type="EnsemblPlants" id="KQL28877"/>
    </source>
</evidence>
<dbReference type="InterPro" id="IPR027417">
    <property type="entry name" value="P-loop_NTPase"/>
</dbReference>
<keyword evidence="3" id="KW-0611">Plant defense</keyword>
<dbReference type="AlphaFoldDB" id="K3Z0I0"/>
<reference evidence="9" key="2">
    <citation type="submission" date="2018-08" db="UniProtKB">
        <authorList>
            <consortium name="EnsemblPlants"/>
        </authorList>
    </citation>
    <scope>IDENTIFICATION</scope>
    <source>
        <strain evidence="9">Yugu1</strain>
    </source>
</reference>
<dbReference type="Pfam" id="PF25019">
    <property type="entry name" value="LRR_R13L1-DRL21"/>
    <property type="match status" value="1"/>
</dbReference>
<dbReference type="Gene3D" id="3.80.10.10">
    <property type="entry name" value="Ribonuclease Inhibitor"/>
    <property type="match status" value="2"/>
</dbReference>
<keyword evidence="4" id="KW-0175">Coiled coil</keyword>
<dbReference type="SUPFAM" id="SSF52540">
    <property type="entry name" value="P-loop containing nucleoside triphosphate hydrolases"/>
    <property type="match status" value="1"/>
</dbReference>
<evidence type="ECO:0000256" key="3">
    <source>
        <dbReference type="ARBA" id="ARBA00022821"/>
    </source>
</evidence>
<dbReference type="GO" id="GO:0043531">
    <property type="term" value="F:ADP binding"/>
    <property type="evidence" value="ECO:0007669"/>
    <property type="project" value="InterPro"/>
</dbReference>
<dbReference type="InterPro" id="IPR056789">
    <property type="entry name" value="LRR_R13L1-DRL21"/>
</dbReference>
<dbReference type="Proteomes" id="UP000004995">
    <property type="component" value="Unassembled WGS sequence"/>
</dbReference>
<dbReference type="PANTHER" id="PTHR36766:SF40">
    <property type="entry name" value="DISEASE RESISTANCE PROTEIN RGA3"/>
    <property type="match status" value="1"/>
</dbReference>
<reference evidence="10" key="1">
    <citation type="journal article" date="2012" name="Nat. Biotechnol.">
        <title>Reference genome sequence of the model plant Setaria.</title>
        <authorList>
            <person name="Bennetzen J.L."/>
            <person name="Schmutz J."/>
            <person name="Wang H."/>
            <person name="Percifield R."/>
            <person name="Hawkins J."/>
            <person name="Pontaroli A.C."/>
            <person name="Estep M."/>
            <person name="Feng L."/>
            <person name="Vaughn J.N."/>
            <person name="Grimwood J."/>
            <person name="Jenkins J."/>
            <person name="Barry K."/>
            <person name="Lindquist E."/>
            <person name="Hellsten U."/>
            <person name="Deshpande S."/>
            <person name="Wang X."/>
            <person name="Wu X."/>
            <person name="Mitros T."/>
            <person name="Triplett J."/>
            <person name="Yang X."/>
            <person name="Ye C.Y."/>
            <person name="Mauro-Herrera M."/>
            <person name="Wang L."/>
            <person name="Li P."/>
            <person name="Sharma M."/>
            <person name="Sharma R."/>
            <person name="Ronald P.C."/>
            <person name="Panaud O."/>
            <person name="Kellogg E.A."/>
            <person name="Brutnell T.P."/>
            <person name="Doust A.N."/>
            <person name="Tuskan G.A."/>
            <person name="Rokhsar D."/>
            <person name="Devos K.M."/>
        </authorList>
    </citation>
    <scope>NUCLEOTIDE SEQUENCE [LARGE SCALE GENOMIC DNA]</scope>
    <source>
        <strain evidence="10">cv. Yugu1</strain>
    </source>
</reference>
<dbReference type="GO" id="GO:0042742">
    <property type="term" value="P:defense response to bacterium"/>
    <property type="evidence" value="ECO:0007669"/>
    <property type="project" value="UniProtKB-ARBA"/>
</dbReference>
<dbReference type="Gramene" id="KQL28877">
    <property type="protein sequence ID" value="KQL28877"/>
    <property type="gene ID" value="SETIT_020046mg"/>
</dbReference>
<evidence type="ECO:0000256" key="2">
    <source>
        <dbReference type="ARBA" id="ARBA00022737"/>
    </source>
</evidence>
<evidence type="ECO:0000313" key="10">
    <source>
        <dbReference type="Proteomes" id="UP000004995"/>
    </source>
</evidence>
<dbReference type="InterPro" id="IPR002182">
    <property type="entry name" value="NB-ARC"/>
</dbReference>
<dbReference type="EMBL" id="AGNK02000135">
    <property type="status" value="NOT_ANNOTATED_CDS"/>
    <property type="molecule type" value="Genomic_DNA"/>
</dbReference>
<name>K3Z0I0_SETIT</name>
<evidence type="ECO:0000259" key="8">
    <source>
        <dbReference type="Pfam" id="PF25019"/>
    </source>
</evidence>
<dbReference type="InterPro" id="IPR042197">
    <property type="entry name" value="Apaf_helical"/>
</dbReference>
<dbReference type="STRING" id="4555.K3Z0I0"/>
<evidence type="ECO:0000256" key="1">
    <source>
        <dbReference type="ARBA" id="ARBA00022614"/>
    </source>
</evidence>
<evidence type="ECO:0000256" key="5">
    <source>
        <dbReference type="SAM" id="MobiDB-lite"/>
    </source>
</evidence>
<evidence type="ECO:0000259" key="7">
    <source>
        <dbReference type="Pfam" id="PF23559"/>
    </source>
</evidence>
<feature type="domain" description="R13L1/DRL21-like LRR repeat region" evidence="8">
    <location>
        <begin position="708"/>
        <end position="798"/>
    </location>
</feature>
<dbReference type="FunFam" id="1.10.10.10:FF:000322">
    <property type="entry name" value="Probable disease resistance protein At1g63360"/>
    <property type="match status" value="1"/>
</dbReference>
<dbReference type="PANTHER" id="PTHR36766">
    <property type="entry name" value="PLANT BROAD-SPECTRUM MILDEW RESISTANCE PROTEIN RPW8"/>
    <property type="match status" value="1"/>
</dbReference>
<dbReference type="Gene3D" id="1.10.10.10">
    <property type="entry name" value="Winged helix-like DNA-binding domain superfamily/Winged helix DNA-binding domain"/>
    <property type="match status" value="1"/>
</dbReference>
<protein>
    <submittedName>
        <fullName evidence="9">Uncharacterized protein</fullName>
    </submittedName>
</protein>
<dbReference type="Gene3D" id="3.40.50.300">
    <property type="entry name" value="P-loop containing nucleotide triphosphate hydrolases"/>
    <property type="match status" value="1"/>
</dbReference>
<sequence length="1023" mass="115705">MKTAIEALQSLQWILSAGTNIVEAIQLNNELERLRDTLPKARVLICRSEWGMFKDKELAKLVSRLKDTTYDAEDLLRELDDQVLRKRIEDADRSRAGQLLSSSLNLAKTLVRRSKTRIRETQDRLEKVVAEIEGMLNLMGLMSVEPSQIMPETSSVISAPEVVGRDGERDALAEMLGVMIGREVPRDQVIKLLGVPLTGNRGGTGRIAGSNGKRAAASNGVASTSRAKQPKGNGGRAGLAETKCTNNVSVISIVGIGGVGKTTLAQFIYNDPRVKHHFGVMIWVCVSDFFDKRRITKEIIESIPGEEYNSSSSLNALQIELMKRLKTCPKFLLVLDDIWPNANADWEAFYAPLKYGPKGSMILVTTRSPVVATRVTTSNCKPVQLEGLPTDILWDFFKKCAFGTNDPESYSQLQDIARSISTRLCGSPLAAKTLGRLLNMSLTERHWRAIQKSELWELRHEENEILPALQLSYLYLPEEVKRCFVFCSMFPKDYSFEREEIVDIWVAQGFVAPGGSIRPEDVGITYLDELRNRFLFQTDPMFPNKTRYVMHDLIHDMAVSFSMDECLVMQDLRNQNKSRMQNTVRHMSIEVDGESLSRMGDIQHLNKLHSLRFGIRFDVEITWFNQLSNILFLSLKGCKLVKLPDSICELNSLRYLDISHSNVQELPEKLWCLYSLQVFDASRSRLKKIHQDVTKLINLRQLVLPAEASRALSREEALEARLVEKQYLKELVLHFRDFGPILPCSTENGVLEGLRPHSRIECLKVHGFCGDRFPSWFKPEDLPTLITLELSECWHISSRIPFFADGTQVGLRGDDGTQHAAGSISRSNGIAPFAFSRLTDLRVYRCVWLTNLEQFLTPEKLPSIKSIVLDTCSSLTSIPFHSFVGFVCLRDLKIYYCEELECPQEMVLPPSLQRLCIGYCGELERSFPACLENLTSLTLLQLDGCHNIKCISLNSIGSNMLKCLVIHDCRELSSIGGLQSLVSIQHVDLHYCPKLTEVQLPFEKKELRTKEGKELLNFLSPWY</sequence>
<keyword evidence="1" id="KW-0433">Leucine-rich repeat</keyword>
<evidence type="ECO:0000259" key="6">
    <source>
        <dbReference type="Pfam" id="PF00931"/>
    </source>
</evidence>
<evidence type="ECO:0000256" key="4">
    <source>
        <dbReference type="SAM" id="Coils"/>
    </source>
</evidence>
<feature type="coiled-coil region" evidence="4">
    <location>
        <begin position="111"/>
        <end position="138"/>
    </location>
</feature>
<keyword evidence="2" id="KW-0677">Repeat</keyword>
<dbReference type="InterPro" id="IPR036388">
    <property type="entry name" value="WH-like_DNA-bd_sf"/>
</dbReference>
<dbReference type="SUPFAM" id="SSF52058">
    <property type="entry name" value="L domain-like"/>
    <property type="match status" value="1"/>
</dbReference>
<feature type="region of interest" description="Disordered" evidence="5">
    <location>
        <begin position="203"/>
        <end position="238"/>
    </location>
</feature>
<keyword evidence="10" id="KW-1185">Reference proteome</keyword>
<feature type="domain" description="Disease resistance protein winged helix" evidence="7">
    <location>
        <begin position="489"/>
        <end position="558"/>
    </location>
</feature>
<dbReference type="Pfam" id="PF23559">
    <property type="entry name" value="WHD_DRP"/>
    <property type="match status" value="1"/>
</dbReference>
<dbReference type="OMA" id="WFRPECL"/>
<dbReference type="InParanoid" id="K3Z0I0"/>
<dbReference type="eggNOG" id="KOG4658">
    <property type="taxonomic scope" value="Eukaryota"/>
</dbReference>
<dbReference type="Gene3D" id="1.10.8.430">
    <property type="entry name" value="Helical domain of apoptotic protease-activating factors"/>
    <property type="match status" value="1"/>
</dbReference>